<feature type="transmembrane region" description="Helical" evidence="5">
    <location>
        <begin position="366"/>
        <end position="385"/>
    </location>
</feature>
<proteinExistence type="predicted"/>
<dbReference type="PANTHER" id="PTHR42718">
    <property type="entry name" value="MAJOR FACILITATOR SUPERFAMILY MULTIDRUG TRANSPORTER MFSC"/>
    <property type="match status" value="1"/>
</dbReference>
<dbReference type="AlphaFoldDB" id="A0A9W6NVV7"/>
<dbReference type="GO" id="GO:0022857">
    <property type="term" value="F:transmembrane transporter activity"/>
    <property type="evidence" value="ECO:0007669"/>
    <property type="project" value="InterPro"/>
</dbReference>
<evidence type="ECO:0000256" key="2">
    <source>
        <dbReference type="ARBA" id="ARBA00022692"/>
    </source>
</evidence>
<comment type="subcellular location">
    <subcellularLocation>
        <location evidence="1">Cell membrane</location>
        <topology evidence="1">Multi-pass membrane protein</topology>
    </subcellularLocation>
</comment>
<dbReference type="InterPro" id="IPR036259">
    <property type="entry name" value="MFS_trans_sf"/>
</dbReference>
<dbReference type="Gene3D" id="1.20.1250.20">
    <property type="entry name" value="MFS general substrate transporter like domains"/>
    <property type="match status" value="1"/>
</dbReference>
<evidence type="ECO:0000256" key="4">
    <source>
        <dbReference type="ARBA" id="ARBA00023136"/>
    </source>
</evidence>
<feature type="transmembrane region" description="Helical" evidence="5">
    <location>
        <begin position="436"/>
        <end position="458"/>
    </location>
</feature>
<dbReference type="CDD" id="cd17321">
    <property type="entry name" value="MFS_MMR_MDR_like"/>
    <property type="match status" value="1"/>
</dbReference>
<dbReference type="InterPro" id="IPR020846">
    <property type="entry name" value="MFS_dom"/>
</dbReference>
<evidence type="ECO:0000256" key="5">
    <source>
        <dbReference type="SAM" id="Phobius"/>
    </source>
</evidence>
<dbReference type="Pfam" id="PF07690">
    <property type="entry name" value="MFS_1"/>
    <property type="match status" value="1"/>
</dbReference>
<evidence type="ECO:0000256" key="3">
    <source>
        <dbReference type="ARBA" id="ARBA00022989"/>
    </source>
</evidence>
<dbReference type="SUPFAM" id="SSF103473">
    <property type="entry name" value="MFS general substrate transporter"/>
    <property type="match status" value="1"/>
</dbReference>
<keyword evidence="4 5" id="KW-0472">Membrane</keyword>
<dbReference type="InterPro" id="IPR011701">
    <property type="entry name" value="MFS"/>
</dbReference>
<feature type="transmembrane region" description="Helical" evidence="5">
    <location>
        <begin position="82"/>
        <end position="101"/>
    </location>
</feature>
<feature type="transmembrane region" description="Helical" evidence="5">
    <location>
        <begin position="107"/>
        <end position="128"/>
    </location>
</feature>
<feature type="transmembrane region" description="Helical" evidence="5">
    <location>
        <begin position="201"/>
        <end position="218"/>
    </location>
</feature>
<dbReference type="EMBL" id="BSFQ01000007">
    <property type="protein sequence ID" value="GLL11023.1"/>
    <property type="molecule type" value="Genomic_DNA"/>
</dbReference>
<evidence type="ECO:0000313" key="7">
    <source>
        <dbReference type="EMBL" id="GLL11023.1"/>
    </source>
</evidence>
<sequence length="503" mass="51317">MAEQGLRMGTPAGRWVLLTTVLGSSLALLDGTVVNVALAHIGEDLDAGFTGLQWTVNAYTLSLASLILLGGSLGDRYGRRRIFVIGVIWFALASLACGLAPNIETLVAARALQGVGGALLTPGSLAIISASFHGRDRAAAVGAWSGLGGIAGAVGPFLGGWLVEWTWRAVFLLNLPLAVVVVAVALRHVPESRDVAAARGLDLSGTALAVAGLAGLTWSLTELGAGVRSGAVWAALAVGIGALLVFVVVERRSRHPLVPPVLFKDRVFTAANVVTLLVYAALGALFLLLVLQLQIVAGFPPVLAGAGLLPVTVVMLLFSSRSGALAERIGPRIPMTVGPILAACGLLLMMRIGPAASWLFDVLPAVLVFAAGLTLTVAPLTATVLDAAPDRYAGAASGVNNAVARAAGLLAVAVIPGVAGIGNADYSDPVAFNAGFRTALLIGAALLVLGGLVSALTIRSRLRAEPEPQAEPVGPPLERIPLERCAHCGISGPQVYPRDSAGS</sequence>
<comment type="caution">
    <text evidence="7">The sequence shown here is derived from an EMBL/GenBank/DDBJ whole genome shotgun (WGS) entry which is preliminary data.</text>
</comment>
<dbReference type="PANTHER" id="PTHR42718:SF42">
    <property type="entry name" value="EXPORT PROTEIN"/>
    <property type="match status" value="1"/>
</dbReference>
<feature type="transmembrane region" description="Helical" evidence="5">
    <location>
        <begin position="140"/>
        <end position="163"/>
    </location>
</feature>
<dbReference type="PRINTS" id="PR01036">
    <property type="entry name" value="TCRTETB"/>
</dbReference>
<dbReference type="Gene3D" id="1.20.1720.10">
    <property type="entry name" value="Multidrug resistance protein D"/>
    <property type="match status" value="1"/>
</dbReference>
<dbReference type="Proteomes" id="UP001143463">
    <property type="component" value="Unassembled WGS sequence"/>
</dbReference>
<evidence type="ECO:0000259" key="6">
    <source>
        <dbReference type="PROSITE" id="PS50850"/>
    </source>
</evidence>
<feature type="transmembrane region" description="Helical" evidence="5">
    <location>
        <begin position="340"/>
        <end position="360"/>
    </location>
</feature>
<keyword evidence="2 5" id="KW-0812">Transmembrane</keyword>
<feature type="transmembrane region" description="Helical" evidence="5">
    <location>
        <begin position="299"/>
        <end position="319"/>
    </location>
</feature>
<dbReference type="GO" id="GO:0005886">
    <property type="term" value="C:plasma membrane"/>
    <property type="evidence" value="ECO:0007669"/>
    <property type="project" value="UniProtKB-SubCell"/>
</dbReference>
<feature type="transmembrane region" description="Helical" evidence="5">
    <location>
        <begin position="270"/>
        <end position="293"/>
    </location>
</feature>
<reference evidence="7" key="1">
    <citation type="journal article" date="2014" name="Int. J. Syst. Evol. Microbiol.">
        <title>Complete genome sequence of Corynebacterium casei LMG S-19264T (=DSM 44701T), isolated from a smear-ripened cheese.</title>
        <authorList>
            <consortium name="US DOE Joint Genome Institute (JGI-PGF)"/>
            <person name="Walter F."/>
            <person name="Albersmeier A."/>
            <person name="Kalinowski J."/>
            <person name="Ruckert C."/>
        </authorList>
    </citation>
    <scope>NUCLEOTIDE SEQUENCE</scope>
    <source>
        <strain evidence="7">VKM Ac-1069</strain>
    </source>
</reference>
<feature type="transmembrane region" description="Helical" evidence="5">
    <location>
        <begin position="230"/>
        <end position="249"/>
    </location>
</feature>
<accession>A0A9W6NVV7</accession>
<organism evidence="7 8">
    <name type="scientific">Pseudonocardia halophobica</name>
    <dbReference type="NCBI Taxonomy" id="29401"/>
    <lineage>
        <taxon>Bacteria</taxon>
        <taxon>Bacillati</taxon>
        <taxon>Actinomycetota</taxon>
        <taxon>Actinomycetes</taxon>
        <taxon>Pseudonocardiales</taxon>
        <taxon>Pseudonocardiaceae</taxon>
        <taxon>Pseudonocardia</taxon>
    </lineage>
</organism>
<keyword evidence="3 5" id="KW-1133">Transmembrane helix</keyword>
<feature type="transmembrane region" description="Helical" evidence="5">
    <location>
        <begin position="169"/>
        <end position="189"/>
    </location>
</feature>
<feature type="transmembrane region" description="Helical" evidence="5">
    <location>
        <begin position="406"/>
        <end position="424"/>
    </location>
</feature>
<feature type="domain" description="Major facilitator superfamily (MFS) profile" evidence="6">
    <location>
        <begin position="16"/>
        <end position="462"/>
    </location>
</feature>
<evidence type="ECO:0000256" key="1">
    <source>
        <dbReference type="ARBA" id="ARBA00004651"/>
    </source>
</evidence>
<name>A0A9W6NVV7_9PSEU</name>
<gene>
    <name evidence="7" type="ORF">GCM10017577_21640</name>
</gene>
<dbReference type="RefSeq" id="WP_037038823.1">
    <property type="nucleotide sequence ID" value="NZ_BAAAUZ010000030.1"/>
</dbReference>
<dbReference type="PROSITE" id="PS50850">
    <property type="entry name" value="MFS"/>
    <property type="match status" value="1"/>
</dbReference>
<feature type="transmembrane region" description="Helical" evidence="5">
    <location>
        <begin position="49"/>
        <end position="70"/>
    </location>
</feature>
<evidence type="ECO:0000313" key="8">
    <source>
        <dbReference type="Proteomes" id="UP001143463"/>
    </source>
</evidence>
<protein>
    <submittedName>
        <fullName evidence="7">MFS transporter</fullName>
    </submittedName>
</protein>
<reference evidence="7" key="2">
    <citation type="submission" date="2023-01" db="EMBL/GenBank/DDBJ databases">
        <authorList>
            <person name="Sun Q."/>
            <person name="Evtushenko L."/>
        </authorList>
    </citation>
    <scope>NUCLEOTIDE SEQUENCE</scope>
    <source>
        <strain evidence="7">VKM Ac-1069</strain>
    </source>
</reference>
<keyword evidence="8" id="KW-1185">Reference proteome</keyword>